<evidence type="ECO:0000313" key="2">
    <source>
        <dbReference type="EMBL" id="CAA9333272.1"/>
    </source>
</evidence>
<accession>A0A6J4LIP4</accession>
<feature type="non-terminal residue" evidence="2">
    <location>
        <position position="53"/>
    </location>
</feature>
<name>A0A6J4LIP4_9ACTN</name>
<dbReference type="EMBL" id="CADCUH010000063">
    <property type="protein sequence ID" value="CAA9333272.1"/>
    <property type="molecule type" value="Genomic_DNA"/>
</dbReference>
<gene>
    <name evidence="2" type="ORF">AVDCRST_MAG36-1047</name>
</gene>
<sequence>GRRAVASGARRGGPAPVHPVRPRTSRRTPSSGRSRLPARRRTSDRAGCRSRAV</sequence>
<feature type="region of interest" description="Disordered" evidence="1">
    <location>
        <begin position="1"/>
        <end position="53"/>
    </location>
</feature>
<protein>
    <submittedName>
        <fullName evidence="2">Uncharacterized protein</fullName>
    </submittedName>
</protein>
<evidence type="ECO:0000256" key="1">
    <source>
        <dbReference type="SAM" id="MobiDB-lite"/>
    </source>
</evidence>
<feature type="compositionally biased region" description="Low complexity" evidence="1">
    <location>
        <begin position="1"/>
        <end position="15"/>
    </location>
</feature>
<organism evidence="2">
    <name type="scientific">uncultured Nocardioidaceae bacterium</name>
    <dbReference type="NCBI Taxonomy" id="253824"/>
    <lineage>
        <taxon>Bacteria</taxon>
        <taxon>Bacillati</taxon>
        <taxon>Actinomycetota</taxon>
        <taxon>Actinomycetes</taxon>
        <taxon>Propionibacteriales</taxon>
        <taxon>Nocardioidaceae</taxon>
        <taxon>environmental samples</taxon>
    </lineage>
</organism>
<reference evidence="2" key="1">
    <citation type="submission" date="2020-02" db="EMBL/GenBank/DDBJ databases">
        <authorList>
            <person name="Meier V. D."/>
        </authorList>
    </citation>
    <scope>NUCLEOTIDE SEQUENCE</scope>
    <source>
        <strain evidence="2">AVDCRST_MAG36</strain>
    </source>
</reference>
<feature type="non-terminal residue" evidence="2">
    <location>
        <position position="1"/>
    </location>
</feature>
<proteinExistence type="predicted"/>
<dbReference type="AlphaFoldDB" id="A0A6J4LIP4"/>